<evidence type="ECO:0000313" key="1">
    <source>
        <dbReference type="EMBL" id="JAD17499.1"/>
    </source>
</evidence>
<accession>A0A0A9TK97</accession>
<dbReference type="EMBL" id="GBRH01280396">
    <property type="protein sequence ID" value="JAD17499.1"/>
    <property type="molecule type" value="Transcribed_RNA"/>
</dbReference>
<organism evidence="1">
    <name type="scientific">Arundo donax</name>
    <name type="common">Giant reed</name>
    <name type="synonym">Donax arundinaceus</name>
    <dbReference type="NCBI Taxonomy" id="35708"/>
    <lineage>
        <taxon>Eukaryota</taxon>
        <taxon>Viridiplantae</taxon>
        <taxon>Streptophyta</taxon>
        <taxon>Embryophyta</taxon>
        <taxon>Tracheophyta</taxon>
        <taxon>Spermatophyta</taxon>
        <taxon>Magnoliopsida</taxon>
        <taxon>Liliopsida</taxon>
        <taxon>Poales</taxon>
        <taxon>Poaceae</taxon>
        <taxon>PACMAD clade</taxon>
        <taxon>Arundinoideae</taxon>
        <taxon>Arundineae</taxon>
        <taxon>Arundo</taxon>
    </lineage>
</organism>
<reference evidence="1" key="1">
    <citation type="submission" date="2014-09" db="EMBL/GenBank/DDBJ databases">
        <authorList>
            <person name="Magalhaes I.L.F."/>
            <person name="Oliveira U."/>
            <person name="Santos F.R."/>
            <person name="Vidigal T.H.D.A."/>
            <person name="Brescovit A.D."/>
            <person name="Santos A.J."/>
        </authorList>
    </citation>
    <scope>NUCLEOTIDE SEQUENCE</scope>
    <source>
        <tissue evidence="1">Shoot tissue taken approximately 20 cm above the soil surface</tissue>
    </source>
</reference>
<reference evidence="1" key="2">
    <citation type="journal article" date="2015" name="Data Brief">
        <title>Shoot transcriptome of the giant reed, Arundo donax.</title>
        <authorList>
            <person name="Barrero R.A."/>
            <person name="Guerrero F.D."/>
            <person name="Moolhuijzen P."/>
            <person name="Goolsby J.A."/>
            <person name="Tidwell J."/>
            <person name="Bellgard S.E."/>
            <person name="Bellgard M.I."/>
        </authorList>
    </citation>
    <scope>NUCLEOTIDE SEQUENCE</scope>
    <source>
        <tissue evidence="1">Shoot tissue taken approximately 20 cm above the soil surface</tissue>
    </source>
</reference>
<protein>
    <submittedName>
        <fullName evidence="1">Uncharacterized protein</fullName>
    </submittedName>
</protein>
<proteinExistence type="predicted"/>
<dbReference type="AlphaFoldDB" id="A0A0A9TK97"/>
<name>A0A0A9TK97_ARUDO</name>
<sequence>MAAYAVIAEDAAQVVSLLAPLLVVALVAAVIASAWADGGVRGVEAQMDAQAGEWAQYVFGSEAAELAAARPLPVACEGEHG</sequence>